<feature type="region of interest" description="Disordered" evidence="1">
    <location>
        <begin position="131"/>
        <end position="180"/>
    </location>
</feature>
<feature type="compositionally biased region" description="Low complexity" evidence="1">
    <location>
        <begin position="358"/>
        <end position="371"/>
    </location>
</feature>
<dbReference type="EMBL" id="MU157824">
    <property type="protein sequence ID" value="KAF9535776.1"/>
    <property type="molecule type" value="Genomic_DNA"/>
</dbReference>
<sequence>MSTTIPAKREQDDSKAMPPPPIPENKSTQPKILQSEFAALTSCLRDAVVKTGQIYKFHAETRRLGVANQVVSPPSSLTSGLGRDIERYDQLCDSIEAQIVRRSTCATFQFLILIKVRAINVLKRDLRREERRLEEEERGKLAETSMLPPPEPMAEDVVSQLPSDGEATNPRASPTITTSVLGRRPSAISISSLHRPQFPLKLDLSSTSLKFTEEEAMKYQKGLASPVTLAPKSARPTEFPPDFIAAFSGSLPPDMGSGTSNIDLTLSDDPHLPQSHGQMNVNLGDSSDKPIELDMDVDMLFGDPAEASEVNNTNSGLFSPSLPDGNVEQSQKDQQQIMADFNMDSNVNTDSELFGDFSSSQQSTNAESSTNVSSMSFPATLLPSGDIKPSLSTNPSGGGFDLTTIDLTSDFFNDPQSSDMNFPMDSIESFLGVDSAPIVKQEVVD</sequence>
<dbReference type="AlphaFoldDB" id="A0A9P6EUS5"/>
<feature type="compositionally biased region" description="Polar residues" evidence="1">
    <location>
        <begin position="309"/>
        <end position="318"/>
    </location>
</feature>
<gene>
    <name evidence="2" type="ORF">CPB83DRAFT_901456</name>
</gene>
<name>A0A9P6EUS5_9AGAR</name>
<feature type="region of interest" description="Disordered" evidence="1">
    <location>
        <begin position="349"/>
        <end position="374"/>
    </location>
</feature>
<dbReference type="Proteomes" id="UP000807306">
    <property type="component" value="Unassembled WGS sequence"/>
</dbReference>
<evidence type="ECO:0000313" key="3">
    <source>
        <dbReference type="Proteomes" id="UP000807306"/>
    </source>
</evidence>
<dbReference type="OrthoDB" id="3365514at2759"/>
<evidence type="ECO:0000313" key="2">
    <source>
        <dbReference type="EMBL" id="KAF9535776.1"/>
    </source>
</evidence>
<proteinExistence type="predicted"/>
<keyword evidence="3" id="KW-1185">Reference proteome</keyword>
<comment type="caution">
    <text evidence="2">The sequence shown here is derived from an EMBL/GenBank/DDBJ whole genome shotgun (WGS) entry which is preliminary data.</text>
</comment>
<organism evidence="2 3">
    <name type="scientific">Crepidotus variabilis</name>
    <dbReference type="NCBI Taxonomy" id="179855"/>
    <lineage>
        <taxon>Eukaryota</taxon>
        <taxon>Fungi</taxon>
        <taxon>Dikarya</taxon>
        <taxon>Basidiomycota</taxon>
        <taxon>Agaricomycotina</taxon>
        <taxon>Agaricomycetes</taxon>
        <taxon>Agaricomycetidae</taxon>
        <taxon>Agaricales</taxon>
        <taxon>Agaricineae</taxon>
        <taxon>Crepidotaceae</taxon>
        <taxon>Crepidotus</taxon>
    </lineage>
</organism>
<evidence type="ECO:0000256" key="1">
    <source>
        <dbReference type="SAM" id="MobiDB-lite"/>
    </source>
</evidence>
<reference evidence="2" key="1">
    <citation type="submission" date="2020-11" db="EMBL/GenBank/DDBJ databases">
        <authorList>
            <consortium name="DOE Joint Genome Institute"/>
            <person name="Ahrendt S."/>
            <person name="Riley R."/>
            <person name="Andreopoulos W."/>
            <person name="Labutti K."/>
            <person name="Pangilinan J."/>
            <person name="Ruiz-Duenas F.J."/>
            <person name="Barrasa J.M."/>
            <person name="Sanchez-Garcia M."/>
            <person name="Camarero S."/>
            <person name="Miyauchi S."/>
            <person name="Serrano A."/>
            <person name="Linde D."/>
            <person name="Babiker R."/>
            <person name="Drula E."/>
            <person name="Ayuso-Fernandez I."/>
            <person name="Pacheco R."/>
            <person name="Padilla G."/>
            <person name="Ferreira P."/>
            <person name="Barriuso J."/>
            <person name="Kellner H."/>
            <person name="Castanera R."/>
            <person name="Alfaro M."/>
            <person name="Ramirez L."/>
            <person name="Pisabarro A.G."/>
            <person name="Kuo A."/>
            <person name="Tritt A."/>
            <person name="Lipzen A."/>
            <person name="He G."/>
            <person name="Yan M."/>
            <person name="Ng V."/>
            <person name="Cullen D."/>
            <person name="Martin F."/>
            <person name="Rosso M.-N."/>
            <person name="Henrissat B."/>
            <person name="Hibbett D."/>
            <person name="Martinez A.T."/>
            <person name="Grigoriev I.V."/>
        </authorList>
    </citation>
    <scope>NUCLEOTIDE SEQUENCE</scope>
    <source>
        <strain evidence="2">CBS 506.95</strain>
    </source>
</reference>
<feature type="compositionally biased region" description="Basic and acidic residues" evidence="1">
    <location>
        <begin position="131"/>
        <end position="141"/>
    </location>
</feature>
<feature type="region of interest" description="Disordered" evidence="1">
    <location>
        <begin position="306"/>
        <end position="333"/>
    </location>
</feature>
<protein>
    <submittedName>
        <fullName evidence="2">Uncharacterized protein</fullName>
    </submittedName>
</protein>
<feature type="region of interest" description="Disordered" evidence="1">
    <location>
        <begin position="1"/>
        <end position="28"/>
    </location>
</feature>
<feature type="compositionally biased region" description="Polar residues" evidence="1">
    <location>
        <begin position="170"/>
        <end position="180"/>
    </location>
</feature>
<accession>A0A9P6EUS5</accession>